<dbReference type="GO" id="GO:0016887">
    <property type="term" value="F:ATP hydrolysis activity"/>
    <property type="evidence" value="ECO:0007669"/>
    <property type="project" value="InterPro"/>
</dbReference>
<protein>
    <recommendedName>
        <fullName evidence="3">ABC transporter domain-containing protein</fullName>
    </recommendedName>
</protein>
<dbReference type="SUPFAM" id="SSF52540">
    <property type="entry name" value="P-loop containing nucleoside triphosphate hydrolases"/>
    <property type="match status" value="1"/>
</dbReference>
<dbReference type="PATRIC" id="fig|1395513.3.peg.757"/>
<accession>V6J094</accession>
<evidence type="ECO:0000313" key="5">
    <source>
        <dbReference type="Proteomes" id="UP000018296"/>
    </source>
</evidence>
<dbReference type="AlphaFoldDB" id="V6J094"/>
<evidence type="ECO:0000259" key="3">
    <source>
        <dbReference type="PROSITE" id="PS50893"/>
    </source>
</evidence>
<dbReference type="RefSeq" id="WP_023509048.1">
    <property type="nucleotide sequence ID" value="NZ_AWTC01000002.1"/>
</dbReference>
<keyword evidence="1" id="KW-0547">Nucleotide-binding</keyword>
<dbReference type="GO" id="GO:0005524">
    <property type="term" value="F:ATP binding"/>
    <property type="evidence" value="ECO:0007669"/>
    <property type="project" value="UniProtKB-KW"/>
</dbReference>
<name>V6J094_9BACL</name>
<organism evidence="4 5">
    <name type="scientific">Sporolactobacillus laevolacticus DSM 442</name>
    <dbReference type="NCBI Taxonomy" id="1395513"/>
    <lineage>
        <taxon>Bacteria</taxon>
        <taxon>Bacillati</taxon>
        <taxon>Bacillota</taxon>
        <taxon>Bacilli</taxon>
        <taxon>Bacillales</taxon>
        <taxon>Sporolactobacillaceae</taxon>
        <taxon>Sporolactobacillus</taxon>
    </lineage>
</organism>
<dbReference type="eggNOG" id="COG1131">
    <property type="taxonomic scope" value="Bacteria"/>
</dbReference>
<evidence type="ECO:0000256" key="1">
    <source>
        <dbReference type="ARBA" id="ARBA00022741"/>
    </source>
</evidence>
<keyword evidence="2" id="KW-0067">ATP-binding</keyword>
<gene>
    <name evidence="4" type="ORF">P343_03705</name>
</gene>
<dbReference type="Gene3D" id="3.40.50.300">
    <property type="entry name" value="P-loop containing nucleotide triphosphate hydrolases"/>
    <property type="match status" value="2"/>
</dbReference>
<keyword evidence="5" id="KW-1185">Reference proteome</keyword>
<dbReference type="STRING" id="1395513.P343_03705"/>
<dbReference type="InterPro" id="IPR003439">
    <property type="entry name" value="ABC_transporter-like_ATP-bd"/>
</dbReference>
<dbReference type="PANTHER" id="PTHR43158:SF2">
    <property type="entry name" value="SKFA PEPTIDE EXPORT ATP-BINDING PROTEIN SKFE"/>
    <property type="match status" value="1"/>
</dbReference>
<dbReference type="Proteomes" id="UP000018296">
    <property type="component" value="Unassembled WGS sequence"/>
</dbReference>
<dbReference type="OrthoDB" id="2968466at2"/>
<dbReference type="PROSITE" id="PS50893">
    <property type="entry name" value="ABC_TRANSPORTER_2"/>
    <property type="match status" value="1"/>
</dbReference>
<sequence length="252" mass="29122">MKLSHLSFRYPDNDRLIFNELSLNLVPGQIHFLLGRNGEGKTTLLDILSGLIEVDCSIEDPFPRNEILYHIQGVPLLSTIKGKELAELILCVSGQYRKRDLSPYLFKTLLEGNPQSMEKIVYLWTIQYGKMSPGERRWFMVLLYCLLDKSLYLFDEPTAGIDVSSEKQITGLLRKLQEKNKCTIVIVTHNIQDLKGIAHYHVHLLSKGKIVVSGDEQEWIRSCRQQQDSFCRTLVEEWDKLIDIRREISADQ</sequence>
<proteinExistence type="predicted"/>
<evidence type="ECO:0000313" key="4">
    <source>
        <dbReference type="EMBL" id="EST13242.1"/>
    </source>
</evidence>
<comment type="caution">
    <text evidence="4">The sequence shown here is derived from an EMBL/GenBank/DDBJ whole genome shotgun (WGS) entry which is preliminary data.</text>
</comment>
<dbReference type="PANTHER" id="PTHR43158">
    <property type="entry name" value="SKFA PEPTIDE EXPORT ATP-BINDING PROTEIN SKFE"/>
    <property type="match status" value="1"/>
</dbReference>
<dbReference type="Pfam" id="PF00005">
    <property type="entry name" value="ABC_tran"/>
    <property type="match status" value="1"/>
</dbReference>
<dbReference type="InterPro" id="IPR027417">
    <property type="entry name" value="P-loop_NTPase"/>
</dbReference>
<reference evidence="4 5" key="1">
    <citation type="journal article" date="2013" name="Genome Announc.">
        <title>Genome Sequence of Sporolactobacillus laevolacticus DSM442, an Efficient Polymer-Grade D-Lactate Producer from Agricultural Waste Cottonseed as a Nitrogen Source.</title>
        <authorList>
            <person name="Wang H."/>
            <person name="Wang L."/>
            <person name="Ju J."/>
            <person name="Yu B."/>
            <person name="Ma Y."/>
        </authorList>
    </citation>
    <scope>NUCLEOTIDE SEQUENCE [LARGE SCALE GENOMIC DNA]</scope>
    <source>
        <strain evidence="4 5">DSM 442</strain>
    </source>
</reference>
<feature type="domain" description="ABC transporter" evidence="3">
    <location>
        <begin position="1"/>
        <end position="232"/>
    </location>
</feature>
<dbReference type="EMBL" id="AWTC01000002">
    <property type="protein sequence ID" value="EST13242.1"/>
    <property type="molecule type" value="Genomic_DNA"/>
</dbReference>
<evidence type="ECO:0000256" key="2">
    <source>
        <dbReference type="ARBA" id="ARBA00022840"/>
    </source>
</evidence>